<comment type="function">
    <text evidence="6">Component of the 90S pre-ribosome involved in the maturation of rRNAs. Required for early cleavages of the pre-RNAs in the 40S ribosomal subunit maturation pathway.</text>
</comment>
<dbReference type="GO" id="GO:0030686">
    <property type="term" value="C:90S preribosome"/>
    <property type="evidence" value="ECO:0007669"/>
    <property type="project" value="TreeGrafter"/>
</dbReference>
<evidence type="ECO:0000256" key="1">
    <source>
        <dbReference type="ARBA" id="ARBA00004604"/>
    </source>
</evidence>
<feature type="region of interest" description="Disordered" evidence="7">
    <location>
        <begin position="29"/>
        <end position="114"/>
    </location>
</feature>
<evidence type="ECO:0000256" key="6">
    <source>
        <dbReference type="RuleBase" id="RU368027"/>
    </source>
</evidence>
<comment type="subunit">
    <text evidence="6">Associates with 90S and pre-40S pre-ribosomal particles.</text>
</comment>
<sequence>MFSSGFFDAVVDVKDLNYNYNEQNMTTRLSTKKSRNHKRLGASSFHAEDEAHSSSDDDDNDTAAAAAAASGLGFKSTTSSSKSKKSKNKPMEASTKRPVGLLDKSAQKPAKKRSIDPRFNELCGELDAGAFRKSYGFIYDDHLQNDAAGIQKALKRTKSKTKKEELQEALNSVKLTMKEDAGRQKRRMDEQKAKQLLAGNAPGGGGGDAAARGEKKKFHVTKSKQKEALLKVKYDRLKKEGRLDKWLEGKRRKVAAKERKRLPQSRP</sequence>
<keyword evidence="4 6" id="KW-0698">rRNA processing</keyword>
<keyword evidence="6" id="KW-0687">Ribonucleoprotein</keyword>
<dbReference type="PANTHER" id="PTHR21738">
    <property type="entry name" value="RIBOSOMAL RNA PROCESSING PROTEIN 36 HOMOLOG"/>
    <property type="match status" value="1"/>
</dbReference>
<evidence type="ECO:0000256" key="4">
    <source>
        <dbReference type="ARBA" id="ARBA00022552"/>
    </source>
</evidence>
<dbReference type="GO" id="GO:0005730">
    <property type="term" value="C:nucleolus"/>
    <property type="evidence" value="ECO:0007669"/>
    <property type="project" value="UniProtKB-SubCell"/>
</dbReference>
<keyword evidence="3 6" id="KW-0690">Ribosome biogenesis</keyword>
<comment type="subcellular location">
    <subcellularLocation>
        <location evidence="1 6">Nucleus</location>
        <location evidence="1 6">Nucleolus</location>
    </subcellularLocation>
</comment>
<dbReference type="EMBL" id="HBGR01012102">
    <property type="protein sequence ID" value="CAD9392727.1"/>
    <property type="molecule type" value="Transcribed_RNA"/>
</dbReference>
<evidence type="ECO:0000256" key="3">
    <source>
        <dbReference type="ARBA" id="ARBA00022517"/>
    </source>
</evidence>
<protein>
    <recommendedName>
        <fullName evidence="6">rRNA biogenesis protein RRP36</fullName>
    </recommendedName>
</protein>
<evidence type="ECO:0000256" key="2">
    <source>
        <dbReference type="ARBA" id="ARBA00009418"/>
    </source>
</evidence>
<feature type="compositionally biased region" description="Basic and acidic residues" evidence="7">
    <location>
        <begin position="46"/>
        <end position="55"/>
    </location>
</feature>
<dbReference type="GO" id="GO:0000462">
    <property type="term" value="P:maturation of SSU-rRNA from tricistronic rRNA transcript (SSU-rRNA, 5.8S rRNA, LSU-rRNA)"/>
    <property type="evidence" value="ECO:0007669"/>
    <property type="project" value="TreeGrafter"/>
</dbReference>
<feature type="compositionally biased region" description="Basic residues" evidence="7">
    <location>
        <begin position="214"/>
        <end position="223"/>
    </location>
</feature>
<evidence type="ECO:0000313" key="8">
    <source>
        <dbReference type="EMBL" id="CAD9392727.1"/>
    </source>
</evidence>
<feature type="compositionally biased region" description="Basic residues" evidence="7">
    <location>
        <begin position="30"/>
        <end position="40"/>
    </location>
</feature>
<dbReference type="InterPro" id="IPR009292">
    <property type="entry name" value="RRP36"/>
</dbReference>
<gene>
    <name evidence="8" type="ORF">PPRO1471_LOCUS8061</name>
</gene>
<dbReference type="Pfam" id="PF06102">
    <property type="entry name" value="RRP36"/>
    <property type="match status" value="1"/>
</dbReference>
<reference evidence="8" key="1">
    <citation type="submission" date="2021-01" db="EMBL/GenBank/DDBJ databases">
        <authorList>
            <person name="Corre E."/>
            <person name="Pelletier E."/>
            <person name="Niang G."/>
            <person name="Scheremetjew M."/>
            <person name="Finn R."/>
            <person name="Kale V."/>
            <person name="Holt S."/>
            <person name="Cochrane G."/>
            <person name="Meng A."/>
            <person name="Brown T."/>
            <person name="Cohen L."/>
        </authorList>
    </citation>
    <scope>NUCLEOTIDE SEQUENCE</scope>
    <source>
        <strain evidence="8">RCC733</strain>
    </source>
</reference>
<accession>A0A7S2BCA2</accession>
<proteinExistence type="inferred from homology"/>
<dbReference type="PANTHER" id="PTHR21738:SF0">
    <property type="entry name" value="RIBOSOMAL RNA PROCESSING PROTEIN 36 HOMOLOG"/>
    <property type="match status" value="1"/>
</dbReference>
<comment type="similarity">
    <text evidence="2 6">Belongs to the RRP36 family.</text>
</comment>
<keyword evidence="5 6" id="KW-0539">Nucleus</keyword>
<feature type="compositionally biased region" description="Basic and acidic residues" evidence="7">
    <location>
        <begin position="176"/>
        <end position="193"/>
    </location>
</feature>
<dbReference type="AlphaFoldDB" id="A0A7S2BCA2"/>
<evidence type="ECO:0000256" key="5">
    <source>
        <dbReference type="ARBA" id="ARBA00023242"/>
    </source>
</evidence>
<feature type="compositionally biased region" description="Low complexity" evidence="7">
    <location>
        <begin position="62"/>
        <end position="81"/>
    </location>
</feature>
<organism evidence="8">
    <name type="scientific">Pycnococcus provasolii</name>
    <dbReference type="NCBI Taxonomy" id="41880"/>
    <lineage>
        <taxon>Eukaryota</taxon>
        <taxon>Viridiplantae</taxon>
        <taxon>Chlorophyta</taxon>
        <taxon>Pseudoscourfieldiophyceae</taxon>
        <taxon>Pseudoscourfieldiales</taxon>
        <taxon>Pycnococcaceae</taxon>
        <taxon>Pycnococcus</taxon>
    </lineage>
</organism>
<name>A0A7S2BCA2_9CHLO</name>
<feature type="region of interest" description="Disordered" evidence="7">
    <location>
        <begin position="174"/>
        <end position="223"/>
    </location>
</feature>
<evidence type="ECO:0000256" key="7">
    <source>
        <dbReference type="SAM" id="MobiDB-lite"/>
    </source>
</evidence>